<keyword evidence="2" id="KW-1185">Reference proteome</keyword>
<dbReference type="EMBL" id="QZWG01000003">
    <property type="protein sequence ID" value="RZC22306.1"/>
    <property type="molecule type" value="Genomic_DNA"/>
</dbReference>
<sequence length="122" mass="13519">MTMGENLISPNVVTRCRSRELVKHAKYNIELNQKGAARTQAPTTTNYDVGSPTWGDLRWAPLQSAMEVTNLGHGHSRSSIDPIQVSMSQGCWLLLIYAASLPNYRNATLVFSNIIQNTENSV</sequence>
<gene>
    <name evidence="1" type="ORF">D0Y65_008121</name>
</gene>
<proteinExistence type="predicted"/>
<evidence type="ECO:0000313" key="2">
    <source>
        <dbReference type="Proteomes" id="UP000289340"/>
    </source>
</evidence>
<dbReference type="AlphaFoldDB" id="A0A445LGJ7"/>
<name>A0A445LGJ7_GLYSO</name>
<accession>A0A445LGJ7</accession>
<organism evidence="1 2">
    <name type="scientific">Glycine soja</name>
    <name type="common">Wild soybean</name>
    <dbReference type="NCBI Taxonomy" id="3848"/>
    <lineage>
        <taxon>Eukaryota</taxon>
        <taxon>Viridiplantae</taxon>
        <taxon>Streptophyta</taxon>
        <taxon>Embryophyta</taxon>
        <taxon>Tracheophyta</taxon>
        <taxon>Spermatophyta</taxon>
        <taxon>Magnoliopsida</taxon>
        <taxon>eudicotyledons</taxon>
        <taxon>Gunneridae</taxon>
        <taxon>Pentapetalae</taxon>
        <taxon>rosids</taxon>
        <taxon>fabids</taxon>
        <taxon>Fabales</taxon>
        <taxon>Fabaceae</taxon>
        <taxon>Papilionoideae</taxon>
        <taxon>50 kb inversion clade</taxon>
        <taxon>NPAAA clade</taxon>
        <taxon>indigoferoid/millettioid clade</taxon>
        <taxon>Phaseoleae</taxon>
        <taxon>Glycine</taxon>
        <taxon>Glycine subgen. Soja</taxon>
    </lineage>
</organism>
<comment type="caution">
    <text evidence="1">The sequence shown here is derived from an EMBL/GenBank/DDBJ whole genome shotgun (WGS) entry which is preliminary data.</text>
</comment>
<dbReference type="Proteomes" id="UP000289340">
    <property type="component" value="Chromosome 3"/>
</dbReference>
<evidence type="ECO:0000313" key="1">
    <source>
        <dbReference type="EMBL" id="RZC22306.1"/>
    </source>
</evidence>
<reference evidence="1 2" key="1">
    <citation type="submission" date="2018-09" db="EMBL/GenBank/DDBJ databases">
        <title>A high-quality reference genome of wild soybean provides a powerful tool to mine soybean genomes.</title>
        <authorList>
            <person name="Xie M."/>
            <person name="Chung C.Y.L."/>
            <person name="Li M.-W."/>
            <person name="Wong F.-L."/>
            <person name="Chan T.-F."/>
            <person name="Lam H.-M."/>
        </authorList>
    </citation>
    <scope>NUCLEOTIDE SEQUENCE [LARGE SCALE GENOMIC DNA]</scope>
    <source>
        <strain evidence="2">cv. W05</strain>
        <tissue evidence="1">Hypocotyl of etiolated seedlings</tissue>
    </source>
</reference>
<protein>
    <submittedName>
        <fullName evidence="1">Uncharacterized protein</fullName>
    </submittedName>
</protein>